<dbReference type="AlphaFoldDB" id="A0A0A9BVP3"/>
<reference evidence="1" key="2">
    <citation type="journal article" date="2015" name="Data Brief">
        <title>Shoot transcriptome of the giant reed, Arundo donax.</title>
        <authorList>
            <person name="Barrero R.A."/>
            <person name="Guerrero F.D."/>
            <person name="Moolhuijzen P."/>
            <person name="Goolsby J.A."/>
            <person name="Tidwell J."/>
            <person name="Bellgard S.E."/>
            <person name="Bellgard M.I."/>
        </authorList>
    </citation>
    <scope>NUCLEOTIDE SEQUENCE</scope>
    <source>
        <tissue evidence="1">Shoot tissue taken approximately 20 cm above the soil surface</tissue>
    </source>
</reference>
<organism evidence="1">
    <name type="scientific">Arundo donax</name>
    <name type="common">Giant reed</name>
    <name type="synonym">Donax arundinaceus</name>
    <dbReference type="NCBI Taxonomy" id="35708"/>
    <lineage>
        <taxon>Eukaryota</taxon>
        <taxon>Viridiplantae</taxon>
        <taxon>Streptophyta</taxon>
        <taxon>Embryophyta</taxon>
        <taxon>Tracheophyta</taxon>
        <taxon>Spermatophyta</taxon>
        <taxon>Magnoliopsida</taxon>
        <taxon>Liliopsida</taxon>
        <taxon>Poales</taxon>
        <taxon>Poaceae</taxon>
        <taxon>PACMAD clade</taxon>
        <taxon>Arundinoideae</taxon>
        <taxon>Arundineae</taxon>
        <taxon>Arundo</taxon>
    </lineage>
</organism>
<proteinExistence type="predicted"/>
<evidence type="ECO:0000313" key="1">
    <source>
        <dbReference type="EMBL" id="JAD66273.1"/>
    </source>
</evidence>
<dbReference type="EMBL" id="GBRH01231622">
    <property type="protein sequence ID" value="JAD66273.1"/>
    <property type="molecule type" value="Transcribed_RNA"/>
</dbReference>
<sequence length="60" mass="6984">MRPKPNEVPHTHLGQLHFTLSYPRYLIFVSIKQYTDHTITTTTQGEINFTNHFKVISGNI</sequence>
<reference evidence="1" key="1">
    <citation type="submission" date="2014-09" db="EMBL/GenBank/DDBJ databases">
        <authorList>
            <person name="Magalhaes I.L.F."/>
            <person name="Oliveira U."/>
            <person name="Santos F.R."/>
            <person name="Vidigal T.H.D.A."/>
            <person name="Brescovit A.D."/>
            <person name="Santos A.J."/>
        </authorList>
    </citation>
    <scope>NUCLEOTIDE SEQUENCE</scope>
    <source>
        <tissue evidence="1">Shoot tissue taken approximately 20 cm above the soil surface</tissue>
    </source>
</reference>
<accession>A0A0A9BVP3</accession>
<protein>
    <submittedName>
        <fullName evidence="1">Uncharacterized protein</fullName>
    </submittedName>
</protein>
<name>A0A0A9BVP3_ARUDO</name>